<organism evidence="2 3">
    <name type="scientific">Anas platyrhynchos</name>
    <name type="common">Mallard</name>
    <name type="synonym">Anas boschas</name>
    <dbReference type="NCBI Taxonomy" id="8839"/>
    <lineage>
        <taxon>Eukaryota</taxon>
        <taxon>Metazoa</taxon>
        <taxon>Chordata</taxon>
        <taxon>Craniata</taxon>
        <taxon>Vertebrata</taxon>
        <taxon>Euteleostomi</taxon>
        <taxon>Archelosauria</taxon>
        <taxon>Archosauria</taxon>
        <taxon>Dinosauria</taxon>
        <taxon>Saurischia</taxon>
        <taxon>Theropoda</taxon>
        <taxon>Coelurosauria</taxon>
        <taxon>Aves</taxon>
        <taxon>Neognathae</taxon>
        <taxon>Galloanserae</taxon>
        <taxon>Anseriformes</taxon>
        <taxon>Anatidae</taxon>
        <taxon>Anatinae</taxon>
        <taxon>Anas</taxon>
    </lineage>
</organism>
<reference evidence="3" key="1">
    <citation type="journal article" date="2013" name="Nat. Genet.">
        <title>The duck genome and transcriptome provide insight into an avian influenza virus reservoir species.</title>
        <authorList>
            <person name="Huang Y."/>
            <person name="Li Y."/>
            <person name="Burt D.W."/>
            <person name="Chen H."/>
            <person name="Zhang Y."/>
            <person name="Qian W."/>
            <person name="Kim H."/>
            <person name="Gan S."/>
            <person name="Zhao Y."/>
            <person name="Li J."/>
            <person name="Yi K."/>
            <person name="Feng H."/>
            <person name="Zhu P."/>
            <person name="Li B."/>
            <person name="Liu Q."/>
            <person name="Fairley S."/>
            <person name="Magor K.E."/>
            <person name="Du Z."/>
            <person name="Hu X."/>
            <person name="Goodman L."/>
            <person name="Tafer H."/>
            <person name="Vignal A."/>
            <person name="Lee T."/>
            <person name="Kim K.W."/>
            <person name="Sheng Z."/>
            <person name="An Y."/>
            <person name="Searle S."/>
            <person name="Herrero J."/>
            <person name="Groenen M.A."/>
            <person name="Crooijmans R.P."/>
            <person name="Faraut T."/>
            <person name="Cai Q."/>
            <person name="Webster R.G."/>
            <person name="Aldridge J.R."/>
            <person name="Warren W.C."/>
            <person name="Bartschat S."/>
            <person name="Kehr S."/>
            <person name="Marz M."/>
            <person name="Stadler P.F."/>
            <person name="Smith J."/>
            <person name="Kraus R.H."/>
            <person name="Zhao Y."/>
            <person name="Ren L."/>
            <person name="Fei J."/>
            <person name="Morisson M."/>
            <person name="Kaiser P."/>
            <person name="Griffin D.K."/>
            <person name="Rao M."/>
            <person name="Pitel F."/>
            <person name="Wang J."/>
            <person name="Li N."/>
        </authorList>
    </citation>
    <scope>NUCLEOTIDE SEQUENCE [LARGE SCALE GENOMIC DNA]</scope>
</reference>
<dbReference type="Proteomes" id="UP000296049">
    <property type="component" value="Unassembled WGS sequence"/>
</dbReference>
<accession>R0JFF1</accession>
<gene>
    <name evidence="2" type="ORF">Anapl_04242</name>
</gene>
<keyword evidence="3" id="KW-1185">Reference proteome</keyword>
<dbReference type="AlphaFoldDB" id="R0JFF1"/>
<proteinExistence type="predicted"/>
<feature type="chain" id="PRO_5004353475" evidence="1">
    <location>
        <begin position="22"/>
        <end position="261"/>
    </location>
</feature>
<feature type="signal peptide" evidence="1">
    <location>
        <begin position="1"/>
        <end position="21"/>
    </location>
</feature>
<evidence type="ECO:0000313" key="3">
    <source>
        <dbReference type="Proteomes" id="UP000296049"/>
    </source>
</evidence>
<protein>
    <submittedName>
        <fullName evidence="2">Uncharacterized protein</fullName>
    </submittedName>
</protein>
<name>R0JFF1_ANAPL</name>
<evidence type="ECO:0000313" key="2">
    <source>
        <dbReference type="EMBL" id="EOA95711.1"/>
    </source>
</evidence>
<sequence length="261" mass="28543">MWPGSLCTAYGACGLLTCVAPCTQPPQCSDTEPAPNCSYQTLKDVFAASTPALPTGIAPAQHPQISTRAQLRGSYLSVSNSVSDSENRVRGSFSPPEQEVKNIWAALSPRDRSCTLLMKLSRYSPAHHKNEWSNAGAWIPAGMLARTDFLELQISWQLRAAIYVSNALGAHQHRDQQELPTPTGEARTHSHTDYQALRFVLNAEMQSERTLHAGPNLGVTTPTCSPPPWEDRRLFSTAAPAVPCAVLHMKTLLKVCNRLLD</sequence>
<dbReference type="EMBL" id="KB744204">
    <property type="protein sequence ID" value="EOA95711.1"/>
    <property type="molecule type" value="Genomic_DNA"/>
</dbReference>
<evidence type="ECO:0000256" key="1">
    <source>
        <dbReference type="SAM" id="SignalP"/>
    </source>
</evidence>
<keyword evidence="1" id="KW-0732">Signal</keyword>